<evidence type="ECO:0000313" key="4">
    <source>
        <dbReference type="Proteomes" id="UP001500936"/>
    </source>
</evidence>
<proteinExistence type="predicted"/>
<name>A0ABP8K304_9BACT</name>
<keyword evidence="2" id="KW-0812">Transmembrane</keyword>
<gene>
    <name evidence="3" type="ORF">GCM10023187_12390</name>
</gene>
<feature type="coiled-coil region" evidence="1">
    <location>
        <begin position="655"/>
        <end position="694"/>
    </location>
</feature>
<organism evidence="3 4">
    <name type="scientific">Nibrella viscosa</name>
    <dbReference type="NCBI Taxonomy" id="1084524"/>
    <lineage>
        <taxon>Bacteria</taxon>
        <taxon>Pseudomonadati</taxon>
        <taxon>Bacteroidota</taxon>
        <taxon>Cytophagia</taxon>
        <taxon>Cytophagales</taxon>
        <taxon>Spirosomataceae</taxon>
        <taxon>Nibrella</taxon>
    </lineage>
</organism>
<keyword evidence="2" id="KW-1133">Transmembrane helix</keyword>
<comment type="caution">
    <text evidence="3">The sequence shown here is derived from an EMBL/GenBank/DDBJ whole genome shotgun (WGS) entry which is preliminary data.</text>
</comment>
<keyword evidence="1" id="KW-0175">Coiled coil</keyword>
<protein>
    <submittedName>
        <fullName evidence="3">Uncharacterized protein</fullName>
    </submittedName>
</protein>
<feature type="coiled-coil region" evidence="1">
    <location>
        <begin position="53"/>
        <end position="120"/>
    </location>
</feature>
<feature type="coiled-coil region" evidence="1">
    <location>
        <begin position="936"/>
        <end position="999"/>
    </location>
</feature>
<keyword evidence="4" id="KW-1185">Reference proteome</keyword>
<dbReference type="RefSeq" id="WP_345265032.1">
    <property type="nucleotide sequence ID" value="NZ_BAABHB010000002.1"/>
</dbReference>
<reference evidence="4" key="1">
    <citation type="journal article" date="2019" name="Int. J. Syst. Evol. Microbiol.">
        <title>The Global Catalogue of Microorganisms (GCM) 10K type strain sequencing project: providing services to taxonomists for standard genome sequencing and annotation.</title>
        <authorList>
            <consortium name="The Broad Institute Genomics Platform"/>
            <consortium name="The Broad Institute Genome Sequencing Center for Infectious Disease"/>
            <person name="Wu L."/>
            <person name="Ma J."/>
        </authorList>
    </citation>
    <scope>NUCLEOTIDE SEQUENCE [LARGE SCALE GENOMIC DNA]</scope>
    <source>
        <strain evidence="4">JCM 17925</strain>
    </source>
</reference>
<accession>A0ABP8K304</accession>
<feature type="coiled-coil region" evidence="1">
    <location>
        <begin position="577"/>
        <end position="604"/>
    </location>
</feature>
<dbReference type="Proteomes" id="UP001500936">
    <property type="component" value="Unassembled WGS sequence"/>
</dbReference>
<feature type="transmembrane region" description="Helical" evidence="2">
    <location>
        <begin position="1036"/>
        <end position="1056"/>
    </location>
</feature>
<dbReference type="EMBL" id="BAABHB010000002">
    <property type="protein sequence ID" value="GAA4399871.1"/>
    <property type="molecule type" value="Genomic_DNA"/>
</dbReference>
<evidence type="ECO:0000256" key="2">
    <source>
        <dbReference type="SAM" id="Phobius"/>
    </source>
</evidence>
<dbReference type="Gene3D" id="1.20.1480.30">
    <property type="entry name" value="Designed four-helix bundle protein"/>
    <property type="match status" value="1"/>
</dbReference>
<evidence type="ECO:0000313" key="3">
    <source>
        <dbReference type="EMBL" id="GAA4399871.1"/>
    </source>
</evidence>
<evidence type="ECO:0000256" key="1">
    <source>
        <dbReference type="SAM" id="Coils"/>
    </source>
</evidence>
<keyword evidence="2" id="KW-0472">Membrane</keyword>
<sequence>MSTIETKYVLDIDDVIDKLGRVTAGVGEVNSTLLKAGRQQPFTEFNSKATAFNQTLAQQVKSLQDNNARLNAMKAELASVKAEYTDLVKRQQEFIAAGQYQELQQRLKQVEARLAAINREMGGSSEGVKKLGKGSSELGTIWSRLKQAAIAAFAVDRIVAVGTAIVQTTAKFEKYEAVLTNAVGSRSGAVDGLRLIAEYAAQTPYSVDELTSSFIKFVNRGLVPTKEQLTQIGDLAASQGKSFDQLTEAILDAQSGEFERLKEFGIRASKSGDQVSLSFKGVTQTVKATSGAITEAILGFGKLNGVAGSTAAISQTLEGAMSNFGDQVDRLAVSIGSTRLGGAFKELVSLAGQLVGVFTDLISVSPADTLRQQQAELNGLVGALVLANDNEAVRLSLIQQLSQKYPEFLGQLDAEAAANDVLVQRLAAVNAQYEKKIRIALGQEKIQKVQDQLTASIRQQSEALRILARESGKTIVELEKLSPAQRLALARQVAAKQSPVQATGAGGGLTLSTDPRAFLDKTLESAQAKQVALQKELNSLLGEQAQRQADLTKTTVEGYQKDIAQIREKIRLKQIDKKLGEEEIKRLETQIRQAQGLAANVDNTPIGAGSPPKKKTGKTDAQKAYEAEQNELLKAGEDYVKAFLALEEQYGKKRLETLSKNSEEYIKEKAALDLKEIQLARDTYERQLQLAASNKTEVLNGKRFPVPNTAITLANADPERAKLFVDASKEVEKKRDEDIRQLRLDHRIKMLGLERRYDELEIAETEKKWDELIKLEKEGSAEQQKLRRLKQAELDRITLGQAIDKNRQGEAAALAFIGQQRFETDLRAANPNIDAAEVERARQEAILAVRIEYGEKLLALLKAQGEAENALIIAQTQEVVDGLKKAQGELKSKPRYESIWQLLGVTNGMNAEQLKAFKEGLQQIGQAINETTQAIVQAADARIQALNGEISAKEQQVQQEEQRAKEGAANNLAIRRAELEDLKRQKAEEEAIKRRSMQVQQSLDLASMVSNNALAATNTYLAITQAAAQGIKLGPIAGPIAIAGLVALIFGTILAARARIKAMQQLREGGQIRFGRSHEQGGHRIEGTDIEVESEEWVVNRRSSKKHTTLIEAINDDDPVAIRNAAIRYVERPFVARPFVARPAIPQRQFPQVVIQQMETTAQQQASRQADLAELSELKQEMALMNELLASIKQDAAATSRNTARRVVSTGEGTLYIEDGSHRETKKLK</sequence>